<dbReference type="InterPro" id="IPR000811">
    <property type="entry name" value="Glyco_trans_35"/>
</dbReference>
<evidence type="ECO:0000256" key="7">
    <source>
        <dbReference type="ARBA" id="ARBA00022679"/>
    </source>
</evidence>
<comment type="cofactor">
    <cofactor evidence="2">
        <name>pyridoxal 5'-phosphate</name>
        <dbReference type="ChEBI" id="CHEBI:597326"/>
    </cofactor>
</comment>
<evidence type="ECO:0000259" key="12">
    <source>
        <dbReference type="Pfam" id="PF11897"/>
    </source>
</evidence>
<dbReference type="InterPro" id="IPR011834">
    <property type="entry name" value="Agluc_phsphrylas"/>
</dbReference>
<organism evidence="13 14">
    <name type="scientific">Corynebacterium epidermidicanis</name>
    <dbReference type="NCBI Taxonomy" id="1050174"/>
    <lineage>
        <taxon>Bacteria</taxon>
        <taxon>Bacillati</taxon>
        <taxon>Actinomycetota</taxon>
        <taxon>Actinomycetes</taxon>
        <taxon>Mycobacteriales</taxon>
        <taxon>Corynebacteriaceae</taxon>
        <taxon>Corynebacterium</taxon>
    </lineage>
</organism>
<comment type="function">
    <text evidence="10">Phosphorylase is an important allosteric enzyme in carbohydrate metabolism. Enzymes from different sources differ in their regulatory mechanisms and in their natural substrates. However, all known phosphorylases share catalytic and structural properties.</text>
</comment>
<dbReference type="AlphaFoldDB" id="A0A0G3GSA5"/>
<dbReference type="PIRSF" id="PIRSF000460">
    <property type="entry name" value="Pprylas_GlgP"/>
    <property type="match status" value="1"/>
</dbReference>
<dbReference type="PANTHER" id="PTHR42655">
    <property type="entry name" value="GLYCOGEN PHOSPHORYLASE"/>
    <property type="match status" value="1"/>
</dbReference>
<keyword evidence="5" id="KW-0021">Allosteric enzyme</keyword>
<dbReference type="PATRIC" id="fig|1050174.4.peg.1621"/>
<evidence type="ECO:0000256" key="3">
    <source>
        <dbReference type="ARBA" id="ARBA00006047"/>
    </source>
</evidence>
<dbReference type="InterPro" id="IPR052182">
    <property type="entry name" value="Glycogen/Maltodextrin_Phosph"/>
</dbReference>
<evidence type="ECO:0000256" key="11">
    <source>
        <dbReference type="PIRSR" id="PIRSR000460-1"/>
    </source>
</evidence>
<protein>
    <recommendedName>
        <fullName evidence="4">glycogen phosphorylase</fullName>
        <ecNumber evidence="4">2.4.1.1</ecNumber>
    </recommendedName>
</protein>
<reference evidence="13 14" key="1">
    <citation type="submission" date="2015-05" db="EMBL/GenBank/DDBJ databases">
        <title>Complete genome sequence of Corynebacterium epidermidicanis DSM 45586, isolated from the skin of a dog suffering from pruritus.</title>
        <authorList>
            <person name="Ruckert C."/>
            <person name="Albersmeier A."/>
            <person name="Winkler A."/>
            <person name="Tauch A."/>
        </authorList>
    </citation>
    <scope>NUCLEOTIDE SEQUENCE [LARGE SCALE GENOMIC DNA]</scope>
    <source>
        <strain evidence="13 14">DSM 45586</strain>
    </source>
</reference>
<feature type="domain" description="DUF3417" evidence="12">
    <location>
        <begin position="16"/>
        <end position="139"/>
    </location>
</feature>
<evidence type="ECO:0000256" key="6">
    <source>
        <dbReference type="ARBA" id="ARBA00022676"/>
    </source>
</evidence>
<accession>A0A0G3GSA5</accession>
<keyword evidence="14" id="KW-1185">Reference proteome</keyword>
<dbReference type="SUPFAM" id="SSF53756">
    <property type="entry name" value="UDP-Glycosyltransferase/glycogen phosphorylase"/>
    <property type="match status" value="1"/>
</dbReference>
<dbReference type="Gene3D" id="3.40.50.2000">
    <property type="entry name" value="Glycogen Phosphorylase B"/>
    <property type="match status" value="3"/>
</dbReference>
<comment type="similarity">
    <text evidence="3">Belongs to the glycogen phosphorylase family.</text>
</comment>
<dbReference type="InterPro" id="IPR035090">
    <property type="entry name" value="Pyridoxal_P_attach_site"/>
</dbReference>
<evidence type="ECO:0000313" key="13">
    <source>
        <dbReference type="EMBL" id="AKK03460.1"/>
    </source>
</evidence>
<dbReference type="PANTHER" id="PTHR42655:SF1">
    <property type="entry name" value="GLYCOGEN PHOSPHORYLASE"/>
    <property type="match status" value="1"/>
</dbReference>
<dbReference type="Proteomes" id="UP000035368">
    <property type="component" value="Chromosome"/>
</dbReference>
<gene>
    <name evidence="13" type="primary">glgP</name>
    <name evidence="13" type="ORF">CEPID_08050</name>
</gene>
<dbReference type="EMBL" id="CP011541">
    <property type="protein sequence ID" value="AKK03460.1"/>
    <property type="molecule type" value="Genomic_DNA"/>
</dbReference>
<evidence type="ECO:0000256" key="8">
    <source>
        <dbReference type="ARBA" id="ARBA00022898"/>
    </source>
</evidence>
<keyword evidence="8 11" id="KW-0663">Pyridoxal phosphate</keyword>
<evidence type="ECO:0000256" key="1">
    <source>
        <dbReference type="ARBA" id="ARBA00001275"/>
    </source>
</evidence>
<keyword evidence="7 13" id="KW-0808">Transferase</keyword>
<evidence type="ECO:0000256" key="4">
    <source>
        <dbReference type="ARBA" id="ARBA00012591"/>
    </source>
</evidence>
<evidence type="ECO:0000256" key="5">
    <source>
        <dbReference type="ARBA" id="ARBA00022533"/>
    </source>
</evidence>
<keyword evidence="6 13" id="KW-0328">Glycosyltransferase</keyword>
<evidence type="ECO:0000313" key="14">
    <source>
        <dbReference type="Proteomes" id="UP000035368"/>
    </source>
</evidence>
<sequence length="870" mass="97503">MDRVKPTNTVNVVQSIPTELTPLWRIAMNLRWSWRREARELFSEIAPEQWSAFDENPRRILMNAPAARLQELAADNEYVARVRAEEANLNEYLQGSCWYQHTHAEHQIEDQATVGESDLGSNDPIAAYFSMEFGIHPSLPIYSGGLGVLSGDHMKSASDLGVPLIGVGLLYSYGYFTQSLSGDGWQEEHYEYHDPALLPVEPVLDEKGQQIKVTVAFPEGRDIVIALWEAAVGRIPLLLLDTNIEENSADMREVTDRLYGGDSEHRVKQELVLGVGGVRAVNAFCDARGLARPRVAHLNEGHAGFLGLERIRERMAEGLSFDAALAQVRAANIFTTHTPVPAGIDRFDMSLVRRYLGEGQPEDKQLFRGVPLDRALALGAEADPQRFNMAHMGLRLSQNANGVAKLHGVVSREMFQGLYPGYEPDEVPIGSVTNGVHLPTWTKPEMRDVIERFAGHGDLAELDEWTHADAVSNEELWQIRNKLRADLVQVARESVKKSGLNRGQHEAQLAWTKRVLDPNVLTVGFARRVSTYKRLTLMLKNPERLRSILLNPERPVQFVIAGKAHPHDMGGKKLMQEIVRFADEAGVRDRFIFLPDYDIGLASYLISGSDIWLNNPVRPQEASGTSGMKAVMNGCLTLSISDGWWDEMPQEDYGWTIPTVETEDQAFRDYLEAEALYDLLEQQIAPMFYDRDQDGLPTKWLDMVRRSMVTLSPMVTCTRMVRDYTEQYYRPANHAARLMMRDNDAAQQFVNWCNRVQQGWQNIGLSDVRVENALDAHRVITSGERARISVDVDLGVLTDGDVLVQAVVGDVDGHGDLANKTILPMTDNGEGRYVVEVDLARPGALGYTIRVIPRHQLLASPAELGLIKYL</sequence>
<dbReference type="Pfam" id="PF00343">
    <property type="entry name" value="Phosphorylase"/>
    <property type="match status" value="1"/>
</dbReference>
<dbReference type="GO" id="GO:0005975">
    <property type="term" value="P:carbohydrate metabolic process"/>
    <property type="evidence" value="ECO:0007669"/>
    <property type="project" value="InterPro"/>
</dbReference>
<keyword evidence="9" id="KW-0119">Carbohydrate metabolism</keyword>
<dbReference type="NCBIfam" id="TIGR02094">
    <property type="entry name" value="more_P_ylases"/>
    <property type="match status" value="1"/>
</dbReference>
<evidence type="ECO:0000256" key="9">
    <source>
        <dbReference type="ARBA" id="ARBA00023277"/>
    </source>
</evidence>
<dbReference type="STRING" id="1050174.CEPID_08050"/>
<dbReference type="Pfam" id="PF11897">
    <property type="entry name" value="DUF3417"/>
    <property type="match status" value="1"/>
</dbReference>
<comment type="catalytic activity">
    <reaction evidence="1">
        <text>[(1-&gt;4)-alpha-D-glucosyl](n) + phosphate = [(1-&gt;4)-alpha-D-glucosyl](n-1) + alpha-D-glucose 1-phosphate</text>
        <dbReference type="Rhea" id="RHEA:41732"/>
        <dbReference type="Rhea" id="RHEA-COMP:9584"/>
        <dbReference type="Rhea" id="RHEA-COMP:9586"/>
        <dbReference type="ChEBI" id="CHEBI:15444"/>
        <dbReference type="ChEBI" id="CHEBI:43474"/>
        <dbReference type="ChEBI" id="CHEBI:58601"/>
        <dbReference type="EC" id="2.4.1.1"/>
    </reaction>
</comment>
<dbReference type="PROSITE" id="PS00102">
    <property type="entry name" value="PHOSPHORYLASE"/>
    <property type="match status" value="1"/>
</dbReference>
<evidence type="ECO:0000256" key="2">
    <source>
        <dbReference type="ARBA" id="ARBA00001933"/>
    </source>
</evidence>
<dbReference type="GO" id="GO:0030170">
    <property type="term" value="F:pyridoxal phosphate binding"/>
    <property type="evidence" value="ECO:0007669"/>
    <property type="project" value="InterPro"/>
</dbReference>
<dbReference type="GO" id="GO:0008184">
    <property type="term" value="F:glycogen phosphorylase activity"/>
    <property type="evidence" value="ECO:0007669"/>
    <property type="project" value="InterPro"/>
</dbReference>
<name>A0A0G3GSA5_9CORY</name>
<evidence type="ECO:0000256" key="10">
    <source>
        <dbReference type="ARBA" id="ARBA00025174"/>
    </source>
</evidence>
<proteinExistence type="inferred from homology"/>
<feature type="modified residue" description="N6-(pyridoxal phosphate)lysine" evidence="11">
    <location>
        <position position="629"/>
    </location>
</feature>
<dbReference type="EC" id="2.4.1.1" evidence="4"/>
<dbReference type="KEGG" id="cei:CEPID_08050"/>
<dbReference type="InterPro" id="IPR024517">
    <property type="entry name" value="Glycogen_phosphorylase_DUF3417"/>
</dbReference>